<evidence type="ECO:0000313" key="2">
    <source>
        <dbReference type="Proteomes" id="UP000030641"/>
    </source>
</evidence>
<proteinExistence type="predicted"/>
<evidence type="ECO:0000313" key="1">
    <source>
        <dbReference type="EMBL" id="KEQ93788.1"/>
    </source>
</evidence>
<gene>
    <name evidence="1" type="ORF">AUEXF2481DRAFT_30869</name>
</gene>
<dbReference type="HOGENOM" id="CLU_522708_0_0_1"/>
<protein>
    <submittedName>
        <fullName evidence="1">Uncharacterized protein</fullName>
    </submittedName>
</protein>
<dbReference type="AlphaFoldDB" id="A0A074Y7M8"/>
<dbReference type="InParanoid" id="A0A074Y7M8"/>
<name>A0A074Y7M8_AURSE</name>
<dbReference type="OrthoDB" id="5552418at2759"/>
<accession>A0A074Y7M8</accession>
<reference evidence="1 2" key="1">
    <citation type="journal article" date="2014" name="BMC Genomics">
        <title>Genome sequencing of four Aureobasidium pullulans varieties: biotechnological potential, stress tolerance, and description of new species.</title>
        <authorList>
            <person name="Gostin Ar C."/>
            <person name="Ohm R.A."/>
            <person name="Kogej T."/>
            <person name="Sonjak S."/>
            <person name="Turk M."/>
            <person name="Zajc J."/>
            <person name="Zalar P."/>
            <person name="Grube M."/>
            <person name="Sun H."/>
            <person name="Han J."/>
            <person name="Sharma A."/>
            <person name="Chiniquy J."/>
            <person name="Ngan C.Y."/>
            <person name="Lipzen A."/>
            <person name="Barry K."/>
            <person name="Grigoriev I.V."/>
            <person name="Gunde-Cimerman N."/>
        </authorList>
    </citation>
    <scope>NUCLEOTIDE SEQUENCE [LARGE SCALE GENOMIC DNA]</scope>
    <source>
        <strain evidence="1 2">EXF-2481</strain>
    </source>
</reference>
<dbReference type="Proteomes" id="UP000030641">
    <property type="component" value="Unassembled WGS sequence"/>
</dbReference>
<dbReference type="EMBL" id="KL584764">
    <property type="protein sequence ID" value="KEQ93788.1"/>
    <property type="molecule type" value="Genomic_DNA"/>
</dbReference>
<organism evidence="1 2">
    <name type="scientific">Aureobasidium subglaciale (strain EXF-2481)</name>
    <name type="common">Aureobasidium pullulans var. subglaciale</name>
    <dbReference type="NCBI Taxonomy" id="1043005"/>
    <lineage>
        <taxon>Eukaryota</taxon>
        <taxon>Fungi</taxon>
        <taxon>Dikarya</taxon>
        <taxon>Ascomycota</taxon>
        <taxon>Pezizomycotina</taxon>
        <taxon>Dothideomycetes</taxon>
        <taxon>Dothideomycetidae</taxon>
        <taxon>Dothideales</taxon>
        <taxon>Saccotheciaceae</taxon>
        <taxon>Aureobasidium</taxon>
    </lineage>
</organism>
<dbReference type="GeneID" id="25364294"/>
<keyword evidence="2" id="KW-1185">Reference proteome</keyword>
<sequence length="521" mass="58691">MEGYPGRDHQYHYDACSAAQSPAHHNSSSFMSAGRFKMPHLPRRGIPRTTSQPFAQTSYLGHGQSYLPFPDDEPHHGETSLLNFTYQNDLETLQSPVTDFMYDYRQVPLALNADQYGTHNMMSAGLSLHYGTPQTFNIYASNTSYPRSIKPTPEYSMQELIQNEHQVYTTSKPIISSCHSDYPSQSQITQQTTAEDNIISLRDAFEHYQMQTKEIFTLVRDRQLEPTAGLLLQISRFLIGNVQALGLDRDDIKQYEYRLRLWDIFNNCWLTVLYSQYKTTQVMAQTGQYTLLGQSVMTSDTLEAMGRELVRLCDSIEKMGLVDYQMGVAEERIIDASPANKLGMHITNKESSSVQISTWEPIALAYARLLCFLSSYHRASSSHPSEVSSVHLSIQSTAIIDMGLPDTPGELANGKLVCEDHGLQVCHDCLCDYTFMDDLSDQGKKSGKDIVKSKLIRNFVDEVEKLAACGVQVLWKKVPRVLNYGADLLAKDAAVVSRGEVRLVRWAREAETGGLPLRRHG</sequence>
<dbReference type="RefSeq" id="XP_013342272.1">
    <property type="nucleotide sequence ID" value="XM_013486818.1"/>
</dbReference>